<feature type="domain" description="FHA" evidence="5">
    <location>
        <begin position="329"/>
        <end position="378"/>
    </location>
</feature>
<dbReference type="GO" id="GO:0004674">
    <property type="term" value="F:protein serine/threonine kinase activity"/>
    <property type="evidence" value="ECO:0007669"/>
    <property type="project" value="UniProtKB-EC"/>
</dbReference>
<dbReference type="Pfam" id="PF00498">
    <property type="entry name" value="FHA"/>
    <property type="match status" value="1"/>
</dbReference>
<dbReference type="Pfam" id="PF00069">
    <property type="entry name" value="Pkinase"/>
    <property type="match status" value="1"/>
</dbReference>
<dbReference type="PROSITE" id="PS00108">
    <property type="entry name" value="PROTEIN_KINASE_ST"/>
    <property type="match status" value="1"/>
</dbReference>
<evidence type="ECO:0000313" key="8">
    <source>
        <dbReference type="Proteomes" id="UP000238823"/>
    </source>
</evidence>
<dbReference type="CDD" id="cd00060">
    <property type="entry name" value="FHA"/>
    <property type="match status" value="1"/>
</dbReference>
<gene>
    <name evidence="7" type="primary">stkP_5</name>
    <name evidence="7" type="ORF">ENSA7_28220</name>
</gene>
<evidence type="ECO:0000256" key="3">
    <source>
        <dbReference type="ARBA" id="ARBA00022777"/>
    </source>
</evidence>
<dbReference type="InterPro" id="IPR011009">
    <property type="entry name" value="Kinase-like_dom_sf"/>
</dbReference>
<dbReference type="PROSITE" id="PS50011">
    <property type="entry name" value="PROTEIN_KINASE_DOM"/>
    <property type="match status" value="1"/>
</dbReference>
<evidence type="ECO:0000313" key="7">
    <source>
        <dbReference type="EMBL" id="PRQ07429.1"/>
    </source>
</evidence>
<dbReference type="CDD" id="cd14014">
    <property type="entry name" value="STKc_PknB_like"/>
    <property type="match status" value="1"/>
</dbReference>
<dbReference type="GO" id="GO:0005524">
    <property type="term" value="F:ATP binding"/>
    <property type="evidence" value="ECO:0007669"/>
    <property type="project" value="UniProtKB-KW"/>
</dbReference>
<dbReference type="PANTHER" id="PTHR43289">
    <property type="entry name" value="MITOGEN-ACTIVATED PROTEIN KINASE KINASE KINASE 20-RELATED"/>
    <property type="match status" value="1"/>
</dbReference>
<dbReference type="InterPro" id="IPR000253">
    <property type="entry name" value="FHA_dom"/>
</dbReference>
<evidence type="ECO:0000256" key="4">
    <source>
        <dbReference type="ARBA" id="ARBA00022840"/>
    </source>
</evidence>
<keyword evidence="4" id="KW-0067">ATP-binding</keyword>
<dbReference type="AlphaFoldDB" id="A0A2S9YQT8"/>
<evidence type="ECO:0000256" key="1">
    <source>
        <dbReference type="ARBA" id="ARBA00022679"/>
    </source>
</evidence>
<dbReference type="SMART" id="SM00240">
    <property type="entry name" value="FHA"/>
    <property type="match status" value="1"/>
</dbReference>
<dbReference type="Gene3D" id="2.60.200.20">
    <property type="match status" value="1"/>
</dbReference>
<keyword evidence="2" id="KW-0547">Nucleotide-binding</keyword>
<feature type="domain" description="Protein kinase" evidence="6">
    <location>
        <begin position="6"/>
        <end position="282"/>
    </location>
</feature>
<dbReference type="PROSITE" id="PS50006">
    <property type="entry name" value="FHA_DOMAIN"/>
    <property type="match status" value="1"/>
</dbReference>
<dbReference type="PANTHER" id="PTHR43289:SF6">
    <property type="entry name" value="SERINE_THREONINE-PROTEIN KINASE NEKL-3"/>
    <property type="match status" value="1"/>
</dbReference>
<dbReference type="Gene3D" id="1.10.510.10">
    <property type="entry name" value="Transferase(Phosphotransferase) domain 1"/>
    <property type="match status" value="1"/>
</dbReference>
<name>A0A2S9YQT8_9BACT</name>
<dbReference type="SUPFAM" id="SSF56112">
    <property type="entry name" value="Protein kinase-like (PK-like)"/>
    <property type="match status" value="1"/>
</dbReference>
<dbReference type="EC" id="2.7.11.1" evidence="7"/>
<dbReference type="Gene3D" id="3.30.200.20">
    <property type="entry name" value="Phosphorylase Kinase, domain 1"/>
    <property type="match status" value="1"/>
</dbReference>
<evidence type="ECO:0000259" key="6">
    <source>
        <dbReference type="PROSITE" id="PS50011"/>
    </source>
</evidence>
<evidence type="ECO:0000259" key="5">
    <source>
        <dbReference type="PROSITE" id="PS50006"/>
    </source>
</evidence>
<comment type="caution">
    <text evidence="7">The sequence shown here is derived from an EMBL/GenBank/DDBJ whole genome shotgun (WGS) entry which is preliminary data.</text>
</comment>
<organism evidence="7 8">
    <name type="scientific">Enhygromyxa salina</name>
    <dbReference type="NCBI Taxonomy" id="215803"/>
    <lineage>
        <taxon>Bacteria</taxon>
        <taxon>Pseudomonadati</taxon>
        <taxon>Myxococcota</taxon>
        <taxon>Polyangia</taxon>
        <taxon>Nannocystales</taxon>
        <taxon>Nannocystaceae</taxon>
        <taxon>Enhygromyxa</taxon>
    </lineage>
</organism>
<dbReference type="EMBL" id="PVNL01000054">
    <property type="protein sequence ID" value="PRQ07429.1"/>
    <property type="molecule type" value="Genomic_DNA"/>
</dbReference>
<protein>
    <submittedName>
        <fullName evidence="7">Serine/threonine-protein kinase StkP</fullName>
        <ecNumber evidence="7">2.7.11.1</ecNumber>
    </submittedName>
</protein>
<dbReference type="Proteomes" id="UP000238823">
    <property type="component" value="Unassembled WGS sequence"/>
</dbReference>
<accession>A0A2S9YQT8</accession>
<reference evidence="7 8" key="1">
    <citation type="submission" date="2018-03" db="EMBL/GenBank/DDBJ databases">
        <title>Draft Genome Sequences of the Obligatory Marine Myxobacteria Enhygromyxa salina SWB007.</title>
        <authorList>
            <person name="Poehlein A."/>
            <person name="Moghaddam J.A."/>
            <person name="Harms H."/>
            <person name="Alanjari M."/>
            <person name="Koenig G.M."/>
            <person name="Daniel R."/>
            <person name="Schaeberle T.F."/>
        </authorList>
    </citation>
    <scope>NUCLEOTIDE SEQUENCE [LARGE SCALE GENOMIC DNA]</scope>
    <source>
        <strain evidence="7 8">SWB007</strain>
    </source>
</reference>
<dbReference type="InterPro" id="IPR008271">
    <property type="entry name" value="Ser/Thr_kinase_AS"/>
</dbReference>
<keyword evidence="3 7" id="KW-0418">Kinase</keyword>
<dbReference type="SMART" id="SM00220">
    <property type="entry name" value="S_TKc"/>
    <property type="match status" value="1"/>
</dbReference>
<dbReference type="RefSeq" id="WP_181233726.1">
    <property type="nucleotide sequence ID" value="NZ_PVNL01000054.1"/>
</dbReference>
<sequence length="412" mass="45896">MAECPHKRIRPLGEGAVGDVHLCVDVIDRRLVVVKWLRAEVHENSEAAVRFTREADLMLSMNLYGVIRVETWNVDDYGRTWMAMEFVDGLVPSAVIRPGDGWAVHRMLEGVGRSLDELHGDGVLHRDLKPDNVLLRNRPDGWEPVIIDLGIAKWLSEEAATTTGSVFGTPHYMSPEQFRDTKHVGPATDRYALAVLCYELLCGRPPFDGRNLPDLLQQHMNAPVPPLRVPIPAQAHENGSTLHASDQRVVAAPNIDRFMEKAMAKDPRHRYSSSREQSDAFAQAAMADQLWAPPARPQPLFTPLPMPVIQFSSPQDPTIKSFDVRQGPVVLGRHEACQFQVTSRRLSRLHACVFSHRGQLWLADLHSQNGTVFQGRSMTPGIPSPLPTDGTKASIRLYDREIIIQAIPGPAS</sequence>
<dbReference type="SUPFAM" id="SSF49879">
    <property type="entry name" value="SMAD/FHA domain"/>
    <property type="match status" value="1"/>
</dbReference>
<evidence type="ECO:0000256" key="2">
    <source>
        <dbReference type="ARBA" id="ARBA00022741"/>
    </source>
</evidence>
<dbReference type="InterPro" id="IPR000719">
    <property type="entry name" value="Prot_kinase_dom"/>
</dbReference>
<dbReference type="InterPro" id="IPR008984">
    <property type="entry name" value="SMAD_FHA_dom_sf"/>
</dbReference>
<proteinExistence type="predicted"/>
<keyword evidence="1 7" id="KW-0808">Transferase</keyword>